<gene>
    <name evidence="1" type="ORF">SAMN04487945_2332</name>
</gene>
<evidence type="ECO:0000313" key="1">
    <source>
        <dbReference type="EMBL" id="SEW22646.1"/>
    </source>
</evidence>
<dbReference type="AlphaFoldDB" id="A0A1I0Q792"/>
<dbReference type="STRING" id="355548.SAMN04487945_2332"/>
<sequence>MPRLSVHYSVWHVSVRVDASPDAELHVACGRLVAVELSPNGTHVRLTMTRDSQSDADVSTPAAFNAALADLLVRAYAQGIDVQGAWACRSGDDSPDWEAAVVELDDGN</sequence>
<evidence type="ECO:0000313" key="2">
    <source>
        <dbReference type="Proteomes" id="UP000198518"/>
    </source>
</evidence>
<reference evidence="1 2" key="1">
    <citation type="submission" date="2016-10" db="EMBL/GenBank/DDBJ databases">
        <authorList>
            <person name="de Groot N.N."/>
        </authorList>
    </citation>
    <scope>NUCLEOTIDE SEQUENCE [LARGE SCALE GENOMIC DNA]</scope>
    <source>
        <strain evidence="1 2">CGMCC 1.5337</strain>
    </source>
</reference>
<name>A0A1I0Q792_9EURY</name>
<proteinExistence type="predicted"/>
<dbReference type="Proteomes" id="UP000198518">
    <property type="component" value="Unassembled WGS sequence"/>
</dbReference>
<organism evidence="1 2">
    <name type="scientific">Halobacterium jilantaiense</name>
    <dbReference type="NCBI Taxonomy" id="355548"/>
    <lineage>
        <taxon>Archaea</taxon>
        <taxon>Methanobacteriati</taxon>
        <taxon>Methanobacteriota</taxon>
        <taxon>Stenosarchaea group</taxon>
        <taxon>Halobacteria</taxon>
        <taxon>Halobacteriales</taxon>
        <taxon>Halobacteriaceae</taxon>
        <taxon>Halobacterium</taxon>
    </lineage>
</organism>
<dbReference type="EMBL" id="FOJA01000001">
    <property type="protein sequence ID" value="SEW22646.1"/>
    <property type="molecule type" value="Genomic_DNA"/>
</dbReference>
<accession>A0A1I0Q792</accession>
<protein>
    <submittedName>
        <fullName evidence="1">Uncharacterized protein</fullName>
    </submittedName>
</protein>
<keyword evidence="2" id="KW-1185">Reference proteome</keyword>